<comment type="subcellular location">
    <subcellularLocation>
        <location evidence="1">Mitochondrion</location>
    </subcellularLocation>
</comment>
<feature type="domain" description="Misato Segment II tubulin-like" evidence="9">
    <location>
        <begin position="173"/>
        <end position="288"/>
    </location>
</feature>
<evidence type="ECO:0008006" key="13">
    <source>
        <dbReference type="Google" id="ProtNLM"/>
    </source>
</evidence>
<dbReference type="InterPro" id="IPR049942">
    <property type="entry name" value="DML1/Misato"/>
</dbReference>
<sequence length="736" mass="80693">MAATPKQIRELMKVDGLTNDEVKSHLQKYRLHTRRASDGASGCDNQMAGGHGHGLWPPPPPSEQYTASQHSTSQSGSPQGPLQLTVSVTAGDSCDGGDEDDGRCNSTLSVTTEELRPVSVQYSEFSLAPFFWRRLSTERSDPCQIHWIFLIATCGGCAWRCSCANESGSFYPFSVGGFANYVGSHFWNFQDELLGLADDPDVDPVFRTAALDMDVLYRTGETHQGVPTYCPRLVSVGSRGSLGSLSSSGNLSQTSAPADQLDIITWSGNVTKSVSKPHGRNLFLQSLVEEGQNPSTSNGGSNSQKSVEDKDLIECLENGVNFWTDYSKVQYHPQSLYELHGSWTDFDKFDNYGSAQEVVLDWSQIEEMNERLRFFVEECDHIQGIQFIVDDSGGFSSVAARFLENIADDYTNTPVLLYCVRDPVTLGSSRNKRESITRSLHDAVSFAKLSSYCNLMVPIGPPSLSRSYLSPYLYIQDEKPFHSSAVCAAAIHSVTVPFRLTRLGPSSNLAHSSGNLDIGELVHILSDQGRLNMITALDVAMPAPSLTDRDAMGNIEMKLQSLTPEIRDEDEDPYSVESLVIHGAIDRGGQRTSISQVKDSVCSVYEGRETRAKFSHLAVSMCPLPVPLPFPSIFRGNIGRHGEILGDNSEGTQPKGSIDIESVPMAARLRSSSAVLPFIERRSGSLQKHGVARGSVGSQVLRDWGFGREEVQDMGEHLAKLLRPFYPEMDLTSDSD</sequence>
<evidence type="ECO:0000256" key="6">
    <source>
        <dbReference type="ARBA" id="ARBA00023163"/>
    </source>
</evidence>
<evidence type="ECO:0000259" key="9">
    <source>
        <dbReference type="Pfam" id="PF10644"/>
    </source>
</evidence>
<keyword evidence="12" id="KW-1185">Reference proteome</keyword>
<organism evidence="11">
    <name type="scientific">Oryza brachyantha</name>
    <name type="common">malo sina</name>
    <dbReference type="NCBI Taxonomy" id="4533"/>
    <lineage>
        <taxon>Eukaryota</taxon>
        <taxon>Viridiplantae</taxon>
        <taxon>Streptophyta</taxon>
        <taxon>Embryophyta</taxon>
        <taxon>Tracheophyta</taxon>
        <taxon>Spermatophyta</taxon>
        <taxon>Magnoliopsida</taxon>
        <taxon>Liliopsida</taxon>
        <taxon>Poales</taxon>
        <taxon>Poaceae</taxon>
        <taxon>BOP clade</taxon>
        <taxon>Oryzoideae</taxon>
        <taxon>Oryzeae</taxon>
        <taxon>Oryzinae</taxon>
        <taxon>Oryza</taxon>
    </lineage>
</organism>
<evidence type="ECO:0000256" key="7">
    <source>
        <dbReference type="ARBA" id="ARBA00023242"/>
    </source>
</evidence>
<evidence type="ECO:0000313" key="12">
    <source>
        <dbReference type="Proteomes" id="UP000006038"/>
    </source>
</evidence>
<dbReference type="Gene3D" id="1.10.10.60">
    <property type="entry name" value="Homeodomain-like"/>
    <property type="match status" value="1"/>
</dbReference>
<dbReference type="STRING" id="4533.J3NEK7"/>
<evidence type="ECO:0000256" key="5">
    <source>
        <dbReference type="ARBA" id="ARBA00023128"/>
    </source>
</evidence>
<reference evidence="11" key="1">
    <citation type="journal article" date="2013" name="Nat. Commun.">
        <title>Whole-genome sequencing of Oryza brachyantha reveals mechanisms underlying Oryza genome evolution.</title>
        <authorList>
            <person name="Chen J."/>
            <person name="Huang Q."/>
            <person name="Gao D."/>
            <person name="Wang J."/>
            <person name="Lang Y."/>
            <person name="Liu T."/>
            <person name="Li B."/>
            <person name="Bai Z."/>
            <person name="Luis Goicoechea J."/>
            <person name="Liang C."/>
            <person name="Chen C."/>
            <person name="Zhang W."/>
            <person name="Sun S."/>
            <person name="Liao Y."/>
            <person name="Zhang X."/>
            <person name="Yang L."/>
            <person name="Song C."/>
            <person name="Wang M."/>
            <person name="Shi J."/>
            <person name="Liu G."/>
            <person name="Liu J."/>
            <person name="Zhou H."/>
            <person name="Zhou W."/>
            <person name="Yu Q."/>
            <person name="An N."/>
            <person name="Chen Y."/>
            <person name="Cai Q."/>
            <person name="Wang B."/>
            <person name="Liu B."/>
            <person name="Min J."/>
            <person name="Huang Y."/>
            <person name="Wu H."/>
            <person name="Li Z."/>
            <person name="Zhang Y."/>
            <person name="Yin Y."/>
            <person name="Song W."/>
            <person name="Jiang J."/>
            <person name="Jackson S.A."/>
            <person name="Wing R.A."/>
            <person name="Wang J."/>
            <person name="Chen M."/>
        </authorList>
    </citation>
    <scope>NUCLEOTIDE SEQUENCE [LARGE SCALE GENOMIC DNA]</scope>
    <source>
        <strain evidence="11">cv. IRGC 101232</strain>
    </source>
</reference>
<dbReference type="EnsemblPlants" id="OB12G24150.1">
    <property type="protein sequence ID" value="OB12G24150.1"/>
    <property type="gene ID" value="OB12G24150"/>
</dbReference>
<dbReference type="SUPFAM" id="SSF52490">
    <property type="entry name" value="Tubulin nucleotide-binding domain-like"/>
    <property type="match status" value="1"/>
</dbReference>
<dbReference type="InterPro" id="IPR036525">
    <property type="entry name" value="Tubulin/FtsZ_GTPase_sf"/>
</dbReference>
<evidence type="ECO:0000256" key="3">
    <source>
        <dbReference type="ARBA" id="ARBA00023015"/>
    </source>
</evidence>
<reference evidence="11" key="2">
    <citation type="submission" date="2013-04" db="UniProtKB">
        <authorList>
            <consortium name="EnsemblPlants"/>
        </authorList>
    </citation>
    <scope>IDENTIFICATION</scope>
</reference>
<dbReference type="PANTHER" id="PTHR13391">
    <property type="entry name" value="MITOCHONDRIAL DISTRIBUTION REGULATOR MISATO"/>
    <property type="match status" value="1"/>
</dbReference>
<comment type="similarity">
    <text evidence="2">Belongs to the misato family.</text>
</comment>
<dbReference type="InterPro" id="IPR019605">
    <property type="entry name" value="Misato_II_tubulin-like"/>
</dbReference>
<dbReference type="Gene3D" id="3.40.50.1440">
    <property type="entry name" value="Tubulin/FtsZ, GTPase domain"/>
    <property type="match status" value="1"/>
</dbReference>
<feature type="domain" description="DML1/Misato tubulin" evidence="10">
    <location>
        <begin position="318"/>
        <end position="500"/>
    </location>
</feature>
<dbReference type="NCBIfam" id="TIGR01557">
    <property type="entry name" value="myb_SHAQKYF"/>
    <property type="match status" value="1"/>
</dbReference>
<protein>
    <recommendedName>
        <fullName evidence="13">HTH myb-type domain-containing protein</fullName>
    </recommendedName>
</protein>
<keyword evidence="7" id="KW-0539">Nucleus</keyword>
<proteinExistence type="inferred from homology"/>
<evidence type="ECO:0000256" key="8">
    <source>
        <dbReference type="SAM" id="MobiDB-lite"/>
    </source>
</evidence>
<dbReference type="CDD" id="cd06060">
    <property type="entry name" value="misato"/>
    <property type="match status" value="1"/>
</dbReference>
<evidence type="ECO:0000313" key="11">
    <source>
        <dbReference type="EnsemblPlants" id="OB12G24150.1"/>
    </source>
</evidence>
<dbReference type="eggNOG" id="KOG2530">
    <property type="taxonomic scope" value="Eukaryota"/>
</dbReference>
<keyword evidence="6" id="KW-0804">Transcription</keyword>
<dbReference type="Pfam" id="PF14881">
    <property type="entry name" value="Tubulin_3"/>
    <property type="match status" value="1"/>
</dbReference>
<dbReference type="GO" id="GO:0005739">
    <property type="term" value="C:mitochondrion"/>
    <property type="evidence" value="ECO:0007669"/>
    <property type="project" value="UniProtKB-SubCell"/>
</dbReference>
<dbReference type="OMA" id="TIQVGEF"/>
<name>J3NEK7_ORYBR</name>
<dbReference type="PANTHER" id="PTHR13391:SF0">
    <property type="entry name" value="PROTEIN MISATO HOMOLOG 1"/>
    <property type="match status" value="1"/>
</dbReference>
<dbReference type="Gramene" id="OB12G24150.1">
    <property type="protein sequence ID" value="OB12G24150.1"/>
    <property type="gene ID" value="OB12G24150"/>
</dbReference>
<feature type="region of interest" description="Disordered" evidence="8">
    <location>
        <begin position="33"/>
        <end position="102"/>
    </location>
</feature>
<evidence type="ECO:0000256" key="2">
    <source>
        <dbReference type="ARBA" id="ARBA00008507"/>
    </source>
</evidence>
<evidence type="ECO:0000256" key="4">
    <source>
        <dbReference type="ARBA" id="ARBA00023125"/>
    </source>
</evidence>
<evidence type="ECO:0000256" key="1">
    <source>
        <dbReference type="ARBA" id="ARBA00004173"/>
    </source>
</evidence>
<dbReference type="InterPro" id="IPR006447">
    <property type="entry name" value="Myb_dom_plants"/>
</dbReference>
<dbReference type="SUPFAM" id="SSF46689">
    <property type="entry name" value="Homeodomain-like"/>
    <property type="match status" value="1"/>
</dbReference>
<dbReference type="GO" id="GO:0003677">
    <property type="term" value="F:DNA binding"/>
    <property type="evidence" value="ECO:0007669"/>
    <property type="project" value="UniProtKB-KW"/>
</dbReference>
<accession>J3NEK7</accession>
<feature type="compositionally biased region" description="Polar residues" evidence="8">
    <location>
        <begin position="63"/>
        <end position="90"/>
    </location>
</feature>
<keyword evidence="5" id="KW-0496">Mitochondrion</keyword>
<evidence type="ECO:0000259" key="10">
    <source>
        <dbReference type="Pfam" id="PF14881"/>
    </source>
</evidence>
<dbReference type="InterPro" id="IPR009057">
    <property type="entry name" value="Homeodomain-like_sf"/>
</dbReference>
<dbReference type="AlphaFoldDB" id="J3NEK7"/>
<keyword evidence="4" id="KW-0238">DNA-binding</keyword>
<dbReference type="Proteomes" id="UP000006038">
    <property type="component" value="Chromosome 12"/>
</dbReference>
<dbReference type="HOGENOM" id="CLU_022511_1_0_1"/>
<dbReference type="Pfam" id="PF10644">
    <property type="entry name" value="Misat_Tub_SegII"/>
    <property type="match status" value="1"/>
</dbReference>
<dbReference type="GO" id="GO:0007005">
    <property type="term" value="P:mitochondrion organization"/>
    <property type="evidence" value="ECO:0007669"/>
    <property type="project" value="InterPro"/>
</dbReference>
<dbReference type="InterPro" id="IPR029209">
    <property type="entry name" value="DML1/Misato_tubulin"/>
</dbReference>
<keyword evidence="3" id="KW-0805">Transcription regulation</keyword>